<dbReference type="AlphaFoldDB" id="A0A9D5R966"/>
<dbReference type="GO" id="GO:0032787">
    <property type="term" value="P:monocarboxylic acid metabolic process"/>
    <property type="evidence" value="ECO:0007669"/>
    <property type="project" value="UniProtKB-ARBA"/>
</dbReference>
<dbReference type="InterPro" id="IPR050259">
    <property type="entry name" value="SDR"/>
</dbReference>
<dbReference type="FunFam" id="3.40.50.720:FF:000173">
    <property type="entry name" value="3-oxoacyl-[acyl-carrier protein] reductase"/>
    <property type="match status" value="1"/>
</dbReference>
<dbReference type="Gene3D" id="3.40.50.720">
    <property type="entry name" value="NAD(P)-binding Rossmann-like Domain"/>
    <property type="match status" value="1"/>
</dbReference>
<protein>
    <submittedName>
        <fullName evidence="4">SDR family oxidoreductase</fullName>
    </submittedName>
</protein>
<dbReference type="InterPro" id="IPR002347">
    <property type="entry name" value="SDR_fam"/>
</dbReference>
<dbReference type="PROSITE" id="PS00061">
    <property type="entry name" value="ADH_SHORT"/>
    <property type="match status" value="1"/>
</dbReference>
<dbReference type="InterPro" id="IPR036291">
    <property type="entry name" value="NAD(P)-bd_dom_sf"/>
</dbReference>
<dbReference type="InterPro" id="IPR020904">
    <property type="entry name" value="Sc_DH/Rdtase_CS"/>
</dbReference>
<evidence type="ECO:0000313" key="4">
    <source>
        <dbReference type="EMBL" id="MBE5040707.1"/>
    </source>
</evidence>
<dbReference type="CDD" id="cd05233">
    <property type="entry name" value="SDR_c"/>
    <property type="match status" value="1"/>
</dbReference>
<dbReference type="PANTHER" id="PTHR42879:SF6">
    <property type="entry name" value="NADPH-DEPENDENT REDUCTASE BACG"/>
    <property type="match status" value="1"/>
</dbReference>
<evidence type="ECO:0000256" key="3">
    <source>
        <dbReference type="ARBA" id="ARBA00023221"/>
    </source>
</evidence>
<keyword evidence="2" id="KW-0560">Oxidoreductase</keyword>
<evidence type="ECO:0000313" key="5">
    <source>
        <dbReference type="Proteomes" id="UP000806542"/>
    </source>
</evidence>
<sequence>MRNMKNILITGGSRGIGKAIALSLASPETTLYINYAGNTEKAEQTKQEIEEIGGRCVLVQADLQKENCAALIKQTVPEADILILNASLQYRKKWMDITIEEFDRQINCNLRSSLLLMQQYLPGMIKKGWGRVITIGSVQEAKPHPDMLVYSSSKAALTLMARSLALQVADTGVTINSVAPGVIDTDRNTDALSDPAYEAAVKAKIPMGYIGKPRDCAGIVTALCTDACQYITGQNIFADGGMSIR</sequence>
<dbReference type="EMBL" id="JADCKB010000021">
    <property type="protein sequence ID" value="MBE5040707.1"/>
    <property type="molecule type" value="Genomic_DNA"/>
</dbReference>
<dbReference type="Pfam" id="PF13561">
    <property type="entry name" value="adh_short_C2"/>
    <property type="match status" value="1"/>
</dbReference>
<dbReference type="PRINTS" id="PR00081">
    <property type="entry name" value="GDHRDH"/>
</dbReference>
<dbReference type="PANTHER" id="PTHR42879">
    <property type="entry name" value="3-OXOACYL-(ACYL-CARRIER-PROTEIN) REDUCTASE"/>
    <property type="match status" value="1"/>
</dbReference>
<comment type="caution">
    <text evidence="4">The sequence shown here is derived from an EMBL/GenBank/DDBJ whole genome shotgun (WGS) entry which is preliminary data.</text>
</comment>
<evidence type="ECO:0000256" key="1">
    <source>
        <dbReference type="ARBA" id="ARBA00006484"/>
    </source>
</evidence>
<evidence type="ECO:0000256" key="2">
    <source>
        <dbReference type="ARBA" id="ARBA00023002"/>
    </source>
</evidence>
<name>A0A9D5R966_9FIRM</name>
<organism evidence="4 5">
    <name type="scientific">Ructibacterium gallinarum</name>
    <dbReference type="NCBI Taxonomy" id="2779355"/>
    <lineage>
        <taxon>Bacteria</taxon>
        <taxon>Bacillati</taxon>
        <taxon>Bacillota</taxon>
        <taxon>Clostridia</taxon>
        <taxon>Eubacteriales</taxon>
        <taxon>Oscillospiraceae</taxon>
        <taxon>Ructibacterium</taxon>
    </lineage>
</organism>
<dbReference type="Proteomes" id="UP000806542">
    <property type="component" value="Unassembled WGS sequence"/>
</dbReference>
<proteinExistence type="inferred from homology"/>
<keyword evidence="3" id="KW-0753">Steroid metabolism</keyword>
<keyword evidence="5" id="KW-1185">Reference proteome</keyword>
<reference evidence="4" key="1">
    <citation type="submission" date="2020-10" db="EMBL/GenBank/DDBJ databases">
        <title>ChiBAC.</title>
        <authorList>
            <person name="Zenner C."/>
            <person name="Hitch T.C.A."/>
            <person name="Clavel T."/>
        </authorList>
    </citation>
    <scope>NUCLEOTIDE SEQUENCE</scope>
    <source>
        <strain evidence="4">DSM 107454</strain>
    </source>
</reference>
<accession>A0A9D5R966</accession>
<gene>
    <name evidence="4" type="ORF">INF28_09575</name>
</gene>
<keyword evidence="3" id="KW-0443">Lipid metabolism</keyword>
<dbReference type="SUPFAM" id="SSF51735">
    <property type="entry name" value="NAD(P)-binding Rossmann-fold domains"/>
    <property type="match status" value="1"/>
</dbReference>
<dbReference type="GO" id="GO:0008202">
    <property type="term" value="P:steroid metabolic process"/>
    <property type="evidence" value="ECO:0007669"/>
    <property type="project" value="UniProtKB-KW"/>
</dbReference>
<comment type="similarity">
    <text evidence="1">Belongs to the short-chain dehydrogenases/reductases (SDR) family.</text>
</comment>
<dbReference type="PRINTS" id="PR00080">
    <property type="entry name" value="SDRFAMILY"/>
</dbReference>
<dbReference type="GO" id="GO:0016491">
    <property type="term" value="F:oxidoreductase activity"/>
    <property type="evidence" value="ECO:0007669"/>
    <property type="project" value="UniProtKB-KW"/>
</dbReference>